<comment type="caution">
    <text evidence="1">The sequence shown here is derived from an EMBL/GenBank/DDBJ whole genome shotgun (WGS) entry which is preliminary data.</text>
</comment>
<evidence type="ECO:0000313" key="2">
    <source>
        <dbReference type="Proteomes" id="UP000214720"/>
    </source>
</evidence>
<dbReference type="AlphaFoldDB" id="A0A226WZP0"/>
<name>A0A226WZP0_CABSO</name>
<reference evidence="2" key="1">
    <citation type="submission" date="2017-01" db="EMBL/GenBank/DDBJ databases">
        <title>Genome Analysis of Deinococcus marmoris KOPRI26562.</title>
        <authorList>
            <person name="Kim J.H."/>
            <person name="Oh H.-M."/>
        </authorList>
    </citation>
    <scope>NUCLEOTIDE SEQUENCE [LARGE SCALE GENOMIC DNA]</scope>
    <source>
        <strain evidence="2">PAMC 26633</strain>
    </source>
</reference>
<dbReference type="EMBL" id="MTHB01000121">
    <property type="protein sequence ID" value="OXC76666.1"/>
    <property type="molecule type" value="Genomic_DNA"/>
</dbReference>
<proteinExistence type="predicted"/>
<accession>A0A226WZP0</accession>
<gene>
    <name evidence="1" type="ORF">BSU04_20690</name>
</gene>
<organism evidence="1 2">
    <name type="scientific">Caballeronia sordidicola</name>
    <name type="common">Burkholderia sordidicola</name>
    <dbReference type="NCBI Taxonomy" id="196367"/>
    <lineage>
        <taxon>Bacteria</taxon>
        <taxon>Pseudomonadati</taxon>
        <taxon>Pseudomonadota</taxon>
        <taxon>Betaproteobacteria</taxon>
        <taxon>Burkholderiales</taxon>
        <taxon>Burkholderiaceae</taxon>
        <taxon>Caballeronia</taxon>
    </lineage>
</organism>
<dbReference type="Proteomes" id="UP000214720">
    <property type="component" value="Unassembled WGS sequence"/>
</dbReference>
<evidence type="ECO:0000313" key="1">
    <source>
        <dbReference type="EMBL" id="OXC76666.1"/>
    </source>
</evidence>
<protein>
    <submittedName>
        <fullName evidence="1">Uncharacterized protein</fullName>
    </submittedName>
</protein>
<sequence length="37" mass="4081">MHRTYLISERSDGWVAPASFGVDQSLVFTTAENIHSG</sequence>